<dbReference type="EMBL" id="MT898311">
    <property type="protein sequence ID" value="QOS26035.1"/>
    <property type="molecule type" value="Genomic_DNA"/>
</dbReference>
<keyword evidence="2" id="KW-0808">Transferase</keyword>
<gene>
    <name evidence="2" type="primary">pglH</name>
    <name evidence="2" type="ORF">VP205_00019</name>
</gene>
<name>A0A7M1WGD6_VIBPH</name>
<keyword evidence="2" id="KW-0328">Glycosyltransferase</keyword>
<dbReference type="GO" id="GO:1901135">
    <property type="term" value="P:carbohydrate derivative metabolic process"/>
    <property type="evidence" value="ECO:0007669"/>
    <property type="project" value="UniProtKB-ARBA"/>
</dbReference>
<evidence type="ECO:0000259" key="1">
    <source>
        <dbReference type="Pfam" id="PF00534"/>
    </source>
</evidence>
<dbReference type="GO" id="GO:0016757">
    <property type="term" value="F:glycosyltransferase activity"/>
    <property type="evidence" value="ECO:0007669"/>
    <property type="project" value="UniProtKB-KW"/>
</dbReference>
<proteinExistence type="predicted"/>
<dbReference type="Pfam" id="PF00534">
    <property type="entry name" value="Glycos_transf_1"/>
    <property type="match status" value="1"/>
</dbReference>
<dbReference type="InterPro" id="IPR001296">
    <property type="entry name" value="Glyco_trans_1"/>
</dbReference>
<dbReference type="RefSeq" id="WP_203537854.1">
    <property type="nucleotide sequence ID" value="NZ_CP047990.1"/>
</dbReference>
<evidence type="ECO:0000313" key="2">
    <source>
        <dbReference type="EMBL" id="QOS26035.1"/>
    </source>
</evidence>
<dbReference type="PANTHER" id="PTHR12526">
    <property type="entry name" value="GLYCOSYLTRANSFERASE"/>
    <property type="match status" value="1"/>
</dbReference>
<sequence length="346" mass="39572">MRSIDILLLNAYDFGGIERASSHLLSAFIKSGYNTRVISVRDKENRTSFDYEIPVLTMSGGDNDYVRIFNYVKNIPEDKILISTYDRISIILSFFLLLLNKKNILIVHQHADYYAHSITVRTLRKLFYRRANAVLALTKEDKNLYSRWHKNSIVVPNILSVEPVSSEAYVPLKERNVDIIAIGRLDPVKRYDHFLRLAERLRNEKLLNVAKVIGDGPLYGELSKIDSNNVLCGRFDDVRSILSDSKILVVTSLRESFSMVILEALSQGCIVISYDCPTGPRELLKHGFSGFLVNSGNIDELYLCTKTVLTNIDKYEDMSLNSIKTCDNYLDKVILRKWKEVICELS</sequence>
<reference evidence="2" key="1">
    <citation type="submission" date="2020-08" db="EMBL/GenBank/DDBJ databases">
        <title>Genetic structure, function and evolution of capsule biosynthesis loci in Vibrio parahaemolyticus.</title>
        <authorList>
            <person name="Li L."/>
            <person name="Bian S."/>
        </authorList>
    </citation>
    <scope>NUCLEOTIDE SEQUENCE</scope>
    <source>
        <strain evidence="2">VP205</strain>
    </source>
</reference>
<dbReference type="PANTHER" id="PTHR12526:SF627">
    <property type="entry name" value="D-RHAMNOSYLTRANSFERASE WBPZ"/>
    <property type="match status" value="1"/>
</dbReference>
<protein>
    <submittedName>
        <fullName evidence="2">GalNAc-alpha-(1-&gt;4)-GalNAc-alpha-(1-&gt;3)-diNAcBac-PP-undecaprenol alpha-1,4-N-acetyl-D-galactosaminyltransferase</fullName>
        <ecNumber evidence="2">2.4.1.292</ecNumber>
    </submittedName>
</protein>
<accession>A0A7M1WGD6</accession>
<organism evidence="2">
    <name type="scientific">Vibrio parahaemolyticus</name>
    <dbReference type="NCBI Taxonomy" id="670"/>
    <lineage>
        <taxon>Bacteria</taxon>
        <taxon>Pseudomonadati</taxon>
        <taxon>Pseudomonadota</taxon>
        <taxon>Gammaproteobacteria</taxon>
        <taxon>Vibrionales</taxon>
        <taxon>Vibrionaceae</taxon>
        <taxon>Vibrio</taxon>
    </lineage>
</organism>
<feature type="domain" description="Glycosyl transferase family 1" evidence="1">
    <location>
        <begin position="173"/>
        <end position="323"/>
    </location>
</feature>
<dbReference type="Gene3D" id="3.40.50.2000">
    <property type="entry name" value="Glycogen Phosphorylase B"/>
    <property type="match status" value="2"/>
</dbReference>
<dbReference type="SUPFAM" id="SSF53756">
    <property type="entry name" value="UDP-Glycosyltransferase/glycogen phosphorylase"/>
    <property type="match status" value="1"/>
</dbReference>
<dbReference type="AlphaFoldDB" id="A0A7M1WGD6"/>
<dbReference type="EC" id="2.4.1.292" evidence="2"/>